<evidence type="ECO:0000259" key="15">
    <source>
        <dbReference type="PROSITE" id="PS51686"/>
    </source>
</evidence>
<feature type="binding site" evidence="14">
    <location>
        <position position="279"/>
    </location>
    <ligand>
        <name>S-adenosyl-L-methionine</name>
        <dbReference type="ChEBI" id="CHEBI:59789"/>
    </ligand>
</feature>
<feature type="binding site" evidence="14">
    <location>
        <position position="324"/>
    </location>
    <ligand>
        <name>S-adenosyl-L-methionine</name>
        <dbReference type="ChEBI" id="CHEBI:59789"/>
    </ligand>
</feature>
<dbReference type="AlphaFoldDB" id="A0A1V3A1C0"/>
<feature type="binding site" evidence="14">
    <location>
        <position position="305"/>
    </location>
    <ligand>
        <name>S-adenosyl-L-methionine</name>
        <dbReference type="ChEBI" id="CHEBI:59789"/>
    </ligand>
</feature>
<evidence type="ECO:0000256" key="10">
    <source>
        <dbReference type="ARBA" id="ARBA00022884"/>
    </source>
</evidence>
<evidence type="ECO:0000313" key="16">
    <source>
        <dbReference type="EMBL" id="OOC11150.1"/>
    </source>
</evidence>
<keyword evidence="17" id="KW-1185">Reference proteome</keyword>
<accession>A0A1V3A1C0</accession>
<dbReference type="Gene3D" id="1.10.940.10">
    <property type="entry name" value="NusB-like"/>
    <property type="match status" value="1"/>
</dbReference>
<dbReference type="GO" id="GO:0070475">
    <property type="term" value="P:rRNA base methylation"/>
    <property type="evidence" value="ECO:0007669"/>
    <property type="project" value="TreeGrafter"/>
</dbReference>
<dbReference type="GO" id="GO:0009383">
    <property type="term" value="F:rRNA (cytosine-C5-)-methyltransferase activity"/>
    <property type="evidence" value="ECO:0007669"/>
    <property type="project" value="TreeGrafter"/>
</dbReference>
<dbReference type="EMBL" id="MUZR01000006">
    <property type="protein sequence ID" value="OOC11150.1"/>
    <property type="molecule type" value="Genomic_DNA"/>
</dbReference>
<feature type="binding site" evidence="14">
    <location>
        <begin position="255"/>
        <end position="261"/>
    </location>
    <ligand>
        <name>S-adenosyl-L-methionine</name>
        <dbReference type="ChEBI" id="CHEBI:59789"/>
    </ligand>
</feature>
<feature type="domain" description="SAM-dependent MTase RsmB/NOP-type" evidence="15">
    <location>
        <begin position="165"/>
        <end position="439"/>
    </location>
</feature>
<evidence type="ECO:0000256" key="5">
    <source>
        <dbReference type="ARBA" id="ARBA00022490"/>
    </source>
</evidence>
<dbReference type="RefSeq" id="WP_077243601.1">
    <property type="nucleotide sequence ID" value="NZ_MUZR01000006.1"/>
</dbReference>
<dbReference type="EC" id="2.1.1.176" evidence="4"/>
<dbReference type="PANTHER" id="PTHR22807:SF61">
    <property type="entry name" value="NOL1_NOP2_SUN FAMILY PROTEIN _ ANTITERMINATION NUSB DOMAIN-CONTAINING PROTEIN"/>
    <property type="match status" value="1"/>
</dbReference>
<keyword evidence="7 14" id="KW-0489">Methyltransferase</keyword>
<dbReference type="GO" id="GO:0006355">
    <property type="term" value="P:regulation of DNA-templated transcription"/>
    <property type="evidence" value="ECO:0007669"/>
    <property type="project" value="InterPro"/>
</dbReference>
<dbReference type="InterPro" id="IPR054728">
    <property type="entry name" value="RsmB-like_ferredoxin"/>
</dbReference>
<dbReference type="STRING" id="252474.B1A74_01810"/>
<comment type="subcellular location">
    <subcellularLocation>
        <location evidence="2">Cytoplasm</location>
    </subcellularLocation>
</comment>
<evidence type="ECO:0000256" key="14">
    <source>
        <dbReference type="PROSITE-ProRule" id="PRU01023"/>
    </source>
</evidence>
<dbReference type="SUPFAM" id="SSF53335">
    <property type="entry name" value="S-adenosyl-L-methionine-dependent methyltransferases"/>
    <property type="match status" value="1"/>
</dbReference>
<protein>
    <recommendedName>
        <fullName evidence="4">16S rRNA (cytosine(967)-C(5))-methyltransferase</fullName>
        <ecNumber evidence="4">2.1.1.176</ecNumber>
    </recommendedName>
    <alternativeName>
        <fullName evidence="11">16S rRNA m5C967 methyltransferase</fullName>
    </alternativeName>
    <alternativeName>
        <fullName evidence="12">rRNA (cytosine-C(5)-)-methyltransferase RsmB</fullName>
    </alternativeName>
</protein>
<dbReference type="Gene3D" id="3.30.70.1170">
    <property type="entry name" value="Sun protein, domain 3"/>
    <property type="match status" value="1"/>
</dbReference>
<dbReference type="Pfam" id="PF22458">
    <property type="entry name" value="RsmF-B_ferredox"/>
    <property type="match status" value="1"/>
</dbReference>
<comment type="caution">
    <text evidence="16">The sequence shown here is derived from an EMBL/GenBank/DDBJ whole genome shotgun (WGS) entry which is preliminary data.</text>
</comment>
<keyword evidence="10 14" id="KW-0694">RNA-binding</keyword>
<evidence type="ECO:0000256" key="11">
    <source>
        <dbReference type="ARBA" id="ARBA00030399"/>
    </source>
</evidence>
<dbReference type="PROSITE" id="PS51686">
    <property type="entry name" value="SAM_MT_RSMB_NOP"/>
    <property type="match status" value="1"/>
</dbReference>
<comment type="similarity">
    <text evidence="3 14">Belongs to the class I-like SAM-binding methyltransferase superfamily. RsmB/NOP family.</text>
</comment>
<keyword evidence="9 14" id="KW-0949">S-adenosyl-L-methionine</keyword>
<dbReference type="InterPro" id="IPR035926">
    <property type="entry name" value="NusB-like_sf"/>
</dbReference>
<dbReference type="OrthoDB" id="9810297at2"/>
<comment type="catalytic activity">
    <reaction evidence="13">
        <text>cytidine(967) in 16S rRNA + S-adenosyl-L-methionine = 5-methylcytidine(967) in 16S rRNA + S-adenosyl-L-homocysteine + H(+)</text>
        <dbReference type="Rhea" id="RHEA:42748"/>
        <dbReference type="Rhea" id="RHEA-COMP:10219"/>
        <dbReference type="Rhea" id="RHEA-COMP:10220"/>
        <dbReference type="ChEBI" id="CHEBI:15378"/>
        <dbReference type="ChEBI" id="CHEBI:57856"/>
        <dbReference type="ChEBI" id="CHEBI:59789"/>
        <dbReference type="ChEBI" id="CHEBI:74483"/>
        <dbReference type="ChEBI" id="CHEBI:82748"/>
        <dbReference type="EC" id="2.1.1.176"/>
    </reaction>
</comment>
<dbReference type="GO" id="GO:0003723">
    <property type="term" value="F:RNA binding"/>
    <property type="evidence" value="ECO:0007669"/>
    <property type="project" value="UniProtKB-UniRule"/>
</dbReference>
<evidence type="ECO:0000256" key="8">
    <source>
        <dbReference type="ARBA" id="ARBA00022679"/>
    </source>
</evidence>
<reference evidence="16 17" key="1">
    <citation type="submission" date="2017-02" db="EMBL/GenBank/DDBJ databases">
        <title>Genomic diversity within the haloalkaliphilic genus Thioalkalivibrio.</title>
        <authorList>
            <person name="Ahn A.-C."/>
            <person name="Meier-Kolthoff J."/>
            <person name="Overmars L."/>
            <person name="Richter M."/>
            <person name="Woyke T."/>
            <person name="Sorokin D.Y."/>
            <person name="Muyzer G."/>
        </authorList>
    </citation>
    <scope>NUCLEOTIDE SEQUENCE [LARGE SCALE GENOMIC DNA]</scope>
    <source>
        <strain evidence="16 17">HL17</strain>
    </source>
</reference>
<dbReference type="CDD" id="cd02440">
    <property type="entry name" value="AdoMet_MTases"/>
    <property type="match status" value="1"/>
</dbReference>
<evidence type="ECO:0000256" key="12">
    <source>
        <dbReference type="ARBA" id="ARBA00031088"/>
    </source>
</evidence>
<comment type="function">
    <text evidence="1">Specifically methylates the cytosine at position 967 (m5C967) of 16S rRNA.</text>
</comment>
<evidence type="ECO:0000256" key="7">
    <source>
        <dbReference type="ARBA" id="ARBA00022603"/>
    </source>
</evidence>
<dbReference type="Pfam" id="PF01189">
    <property type="entry name" value="Methyltr_RsmB-F"/>
    <property type="match status" value="1"/>
</dbReference>
<dbReference type="InterPro" id="IPR023267">
    <property type="entry name" value="RCMT"/>
</dbReference>
<dbReference type="FunFam" id="3.40.50.150:FF:000022">
    <property type="entry name" value="Ribosomal RNA small subunit methyltransferase B"/>
    <property type="match status" value="1"/>
</dbReference>
<dbReference type="PANTHER" id="PTHR22807">
    <property type="entry name" value="NOP2 YEAST -RELATED NOL1/NOP2/FMU SUN DOMAIN-CONTAINING"/>
    <property type="match status" value="1"/>
</dbReference>
<organism evidence="16 17">
    <name type="scientific">Thioalkalivibrio halophilus</name>
    <dbReference type="NCBI Taxonomy" id="252474"/>
    <lineage>
        <taxon>Bacteria</taxon>
        <taxon>Pseudomonadati</taxon>
        <taxon>Pseudomonadota</taxon>
        <taxon>Gammaproteobacteria</taxon>
        <taxon>Chromatiales</taxon>
        <taxon>Ectothiorhodospiraceae</taxon>
        <taxon>Thioalkalivibrio</taxon>
    </lineage>
</organism>
<evidence type="ECO:0000256" key="9">
    <source>
        <dbReference type="ARBA" id="ARBA00022691"/>
    </source>
</evidence>
<evidence type="ECO:0000256" key="3">
    <source>
        <dbReference type="ARBA" id="ARBA00007494"/>
    </source>
</evidence>
<dbReference type="PROSITE" id="PS01153">
    <property type="entry name" value="NOL1_NOP2_SUN"/>
    <property type="match status" value="1"/>
</dbReference>
<dbReference type="Gene3D" id="3.40.50.150">
    <property type="entry name" value="Vaccinia Virus protein VP39"/>
    <property type="match status" value="1"/>
</dbReference>
<name>A0A1V3A1C0_9GAMM</name>
<dbReference type="Proteomes" id="UP000189177">
    <property type="component" value="Unassembled WGS sequence"/>
</dbReference>
<keyword evidence="8 14" id="KW-0808">Transferase</keyword>
<dbReference type="InterPro" id="IPR049560">
    <property type="entry name" value="MeTrfase_RsmB-F_NOP2_cat"/>
</dbReference>
<evidence type="ECO:0000313" key="17">
    <source>
        <dbReference type="Proteomes" id="UP000189177"/>
    </source>
</evidence>
<dbReference type="Pfam" id="PF01029">
    <property type="entry name" value="NusB"/>
    <property type="match status" value="1"/>
</dbReference>
<dbReference type="GO" id="GO:0005829">
    <property type="term" value="C:cytosol"/>
    <property type="evidence" value="ECO:0007669"/>
    <property type="project" value="TreeGrafter"/>
</dbReference>
<proteinExistence type="inferred from homology"/>
<dbReference type="InterPro" id="IPR006027">
    <property type="entry name" value="NusB_RsmB_TIM44"/>
</dbReference>
<evidence type="ECO:0000256" key="6">
    <source>
        <dbReference type="ARBA" id="ARBA00022552"/>
    </source>
</evidence>
<dbReference type="InterPro" id="IPR029063">
    <property type="entry name" value="SAM-dependent_MTases_sf"/>
</dbReference>
<dbReference type="NCBIfam" id="NF008149">
    <property type="entry name" value="PRK10901.1"/>
    <property type="match status" value="1"/>
</dbReference>
<dbReference type="NCBIfam" id="TIGR00563">
    <property type="entry name" value="rsmB"/>
    <property type="match status" value="1"/>
</dbReference>
<evidence type="ECO:0000256" key="2">
    <source>
        <dbReference type="ARBA" id="ARBA00004496"/>
    </source>
</evidence>
<dbReference type="PRINTS" id="PR02008">
    <property type="entry name" value="RCMTFAMILY"/>
</dbReference>
<evidence type="ECO:0000256" key="4">
    <source>
        <dbReference type="ARBA" id="ARBA00012140"/>
    </source>
</evidence>
<keyword evidence="6" id="KW-0698">rRNA processing</keyword>
<gene>
    <name evidence="16" type="ORF">B1A74_01810</name>
</gene>
<keyword evidence="5" id="KW-0963">Cytoplasm</keyword>
<dbReference type="SUPFAM" id="SSF48013">
    <property type="entry name" value="NusB-like"/>
    <property type="match status" value="1"/>
</dbReference>
<dbReference type="InterPro" id="IPR018314">
    <property type="entry name" value="RsmB/NOL1/NOP2-like_CS"/>
</dbReference>
<sequence>MARQPAPRQCAVEATEQVVLHGASLNSVLEPAVADLPVREAAWTRALVYTTLRWYPQLEVLVRESLDRPLRRKDGVIGVLLAQGLAEILHFSTRDHAAVRETAETARRIHRPGAVGLINAILRRALRETDALEARIAEDPVLRHACPAWLIEAIEAAWPERAEAVLGELLREAPLTLRVNTRRWSPADALAALREAGFGARLHDVPEGALTLEAATDVTALPGFSDGRLSVQDVSAQWAAHLLAPRPGERVLDACAAPGGKTGHLLERAGGELDLVALDNDATRLEQVRENLDRLQLDATLTVADLGDTDAWWDGRPFDAILLDVPCSATGVIRRHPDIKTLRRADDIPRLAAEQVRLLRAAWDLLRPGGRLLYATCSLLDAENQEVVTPFVEATGDACAVETGAEGPIPGALSRSSGVSIPPGLAGGDGFYYALLEKVGD</sequence>
<dbReference type="InterPro" id="IPR001678">
    <property type="entry name" value="MeTrfase_RsmB-F_NOP2_dom"/>
</dbReference>
<feature type="active site" description="Nucleophile" evidence="14">
    <location>
        <position position="377"/>
    </location>
</feature>
<evidence type="ECO:0000256" key="13">
    <source>
        <dbReference type="ARBA" id="ARBA00047283"/>
    </source>
</evidence>
<dbReference type="InterPro" id="IPR004573">
    <property type="entry name" value="rRNA_ssu_MeTfrase_B"/>
</dbReference>
<evidence type="ECO:0000256" key="1">
    <source>
        <dbReference type="ARBA" id="ARBA00002724"/>
    </source>
</evidence>